<dbReference type="GO" id="GO:0016887">
    <property type="term" value="F:ATP hydrolysis activity"/>
    <property type="evidence" value="ECO:0007669"/>
    <property type="project" value="InterPro"/>
</dbReference>
<evidence type="ECO:0000256" key="2">
    <source>
        <dbReference type="ARBA" id="ARBA00022741"/>
    </source>
</evidence>
<dbReference type="GO" id="GO:0043190">
    <property type="term" value="C:ATP-binding cassette (ABC) transporter complex"/>
    <property type="evidence" value="ECO:0007669"/>
    <property type="project" value="TreeGrafter"/>
</dbReference>
<evidence type="ECO:0000256" key="3">
    <source>
        <dbReference type="ARBA" id="ARBA00022840"/>
    </source>
</evidence>
<evidence type="ECO:0000256" key="1">
    <source>
        <dbReference type="ARBA" id="ARBA00022448"/>
    </source>
</evidence>
<gene>
    <name evidence="5" type="ORF">HNQ40_002155</name>
</gene>
<feature type="domain" description="ABC transporter" evidence="4">
    <location>
        <begin position="16"/>
        <end position="267"/>
    </location>
</feature>
<dbReference type="PROSITE" id="PS50893">
    <property type="entry name" value="ABC_TRANSPORTER_2"/>
    <property type="match status" value="1"/>
</dbReference>
<keyword evidence="3 5" id="KW-0067">ATP-binding</keyword>
<dbReference type="SUPFAM" id="SSF52540">
    <property type="entry name" value="P-loop containing nucleoside triphosphate hydrolases"/>
    <property type="match status" value="1"/>
</dbReference>
<name>A0A7X0LKZ3_9BACT</name>
<protein>
    <submittedName>
        <fullName evidence="5">Iron complex transport system ATP-binding protein</fullName>
    </submittedName>
</protein>
<dbReference type="Gene3D" id="3.40.50.300">
    <property type="entry name" value="P-loop containing nucleotide triphosphate hydrolases"/>
    <property type="match status" value="1"/>
</dbReference>
<keyword evidence="2" id="KW-0547">Nucleotide-binding</keyword>
<dbReference type="InterPro" id="IPR003439">
    <property type="entry name" value="ABC_transporter-like_ATP-bd"/>
</dbReference>
<dbReference type="GO" id="GO:0005524">
    <property type="term" value="F:ATP binding"/>
    <property type="evidence" value="ECO:0007669"/>
    <property type="project" value="UniProtKB-KW"/>
</dbReference>
<dbReference type="PANTHER" id="PTHR43553:SF3">
    <property type="entry name" value="ABC TRANSPORTER ATP-BINDING PROTEIN MODF"/>
    <property type="match status" value="1"/>
</dbReference>
<keyword evidence="6" id="KW-1185">Reference proteome</keyword>
<keyword evidence="1" id="KW-0813">Transport</keyword>
<dbReference type="RefSeq" id="WP_184677869.1">
    <property type="nucleotide sequence ID" value="NZ_JACHGY010000001.1"/>
</dbReference>
<evidence type="ECO:0000313" key="5">
    <source>
        <dbReference type="EMBL" id="MBB6430349.1"/>
    </source>
</evidence>
<dbReference type="SMART" id="SM00382">
    <property type="entry name" value="AAA"/>
    <property type="match status" value="1"/>
</dbReference>
<evidence type="ECO:0000313" key="6">
    <source>
        <dbReference type="Proteomes" id="UP000541810"/>
    </source>
</evidence>
<dbReference type="InterPro" id="IPR003593">
    <property type="entry name" value="AAA+_ATPase"/>
</dbReference>
<dbReference type="PANTHER" id="PTHR43553">
    <property type="entry name" value="HEAVY METAL TRANSPORTER"/>
    <property type="match status" value="1"/>
</dbReference>
<dbReference type="Pfam" id="PF00005">
    <property type="entry name" value="ABC_tran"/>
    <property type="match status" value="1"/>
</dbReference>
<dbReference type="InterPro" id="IPR027417">
    <property type="entry name" value="P-loop_NTPase"/>
</dbReference>
<dbReference type="AlphaFoldDB" id="A0A7X0LKZ3"/>
<accession>A0A7X0LKZ3</accession>
<dbReference type="InterPro" id="IPR050095">
    <property type="entry name" value="ECF_ABC_transporter_ATP-bd"/>
</dbReference>
<sequence>MTTESNEPFKTGALAVEVRDAVLKRGATTILDGVSLSIDRGQCVALLGPNGCGKTSLSRLLLGQLYPTSGRVTVLGRTLGQTDVRELRQHIGVVNPTTDSTPGPGSFHINGAVVDASLSVTEAVCTGYFATVGLYDRPTQGQREHARATLQHVGLGHRLDHRFGVLSTGEQRRALIARALVHRPELLILDEPTAGLDLAGREQVLATVDHILRSPHPPAVLMITHHVEELSPMTAKVCLMQKGRIVAEGPADQIITPESLTATFGCKVYVQKRHGRYWLEVLPEAWLDLVGDRSANG</sequence>
<dbReference type="EMBL" id="JACHGY010000001">
    <property type="protein sequence ID" value="MBB6430349.1"/>
    <property type="molecule type" value="Genomic_DNA"/>
</dbReference>
<dbReference type="GO" id="GO:0042626">
    <property type="term" value="F:ATPase-coupled transmembrane transporter activity"/>
    <property type="evidence" value="ECO:0007669"/>
    <property type="project" value="TreeGrafter"/>
</dbReference>
<dbReference type="Proteomes" id="UP000541810">
    <property type="component" value="Unassembled WGS sequence"/>
</dbReference>
<reference evidence="5 6" key="1">
    <citation type="submission" date="2020-08" db="EMBL/GenBank/DDBJ databases">
        <title>Genomic Encyclopedia of Type Strains, Phase IV (KMG-IV): sequencing the most valuable type-strain genomes for metagenomic binning, comparative biology and taxonomic classification.</title>
        <authorList>
            <person name="Goeker M."/>
        </authorList>
    </citation>
    <scope>NUCLEOTIDE SEQUENCE [LARGE SCALE GENOMIC DNA]</scope>
    <source>
        <strain evidence="5 6">DSM 103725</strain>
    </source>
</reference>
<proteinExistence type="predicted"/>
<organism evidence="5 6">
    <name type="scientific">Algisphaera agarilytica</name>
    <dbReference type="NCBI Taxonomy" id="1385975"/>
    <lineage>
        <taxon>Bacteria</taxon>
        <taxon>Pseudomonadati</taxon>
        <taxon>Planctomycetota</taxon>
        <taxon>Phycisphaerae</taxon>
        <taxon>Phycisphaerales</taxon>
        <taxon>Phycisphaeraceae</taxon>
        <taxon>Algisphaera</taxon>
    </lineage>
</organism>
<evidence type="ECO:0000259" key="4">
    <source>
        <dbReference type="PROSITE" id="PS50893"/>
    </source>
</evidence>
<comment type="caution">
    <text evidence="5">The sequence shown here is derived from an EMBL/GenBank/DDBJ whole genome shotgun (WGS) entry which is preliminary data.</text>
</comment>